<evidence type="ECO:0000313" key="3">
    <source>
        <dbReference type="Proteomes" id="UP000503011"/>
    </source>
</evidence>
<keyword evidence="3" id="KW-1185">Reference proteome</keyword>
<sequence>MAAANAVDGNAATRWWKAVALVGAVGVPDQLARGQPDQEISATTTDAAPSAQP</sequence>
<dbReference type="Proteomes" id="UP000503011">
    <property type="component" value="Chromosome"/>
</dbReference>
<protein>
    <submittedName>
        <fullName evidence="2">Uncharacterized protein</fullName>
    </submittedName>
</protein>
<feature type="compositionally biased region" description="Polar residues" evidence="1">
    <location>
        <begin position="38"/>
        <end position="53"/>
    </location>
</feature>
<gene>
    <name evidence="2" type="ORF">Psuf_055320</name>
</gene>
<evidence type="ECO:0000313" key="2">
    <source>
        <dbReference type="EMBL" id="BCB88219.1"/>
    </source>
</evidence>
<evidence type="ECO:0000256" key="1">
    <source>
        <dbReference type="SAM" id="MobiDB-lite"/>
    </source>
</evidence>
<dbReference type="KEGG" id="psuu:Psuf_055320"/>
<proteinExistence type="predicted"/>
<organism evidence="2 3">
    <name type="scientific">Phytohabitans suffuscus</name>
    <dbReference type="NCBI Taxonomy" id="624315"/>
    <lineage>
        <taxon>Bacteria</taxon>
        <taxon>Bacillati</taxon>
        <taxon>Actinomycetota</taxon>
        <taxon>Actinomycetes</taxon>
        <taxon>Micromonosporales</taxon>
        <taxon>Micromonosporaceae</taxon>
    </lineage>
</organism>
<name>A0A6F8YQ96_9ACTN</name>
<dbReference type="AlphaFoldDB" id="A0A6F8YQ96"/>
<reference evidence="2 3" key="2">
    <citation type="submission" date="2020-03" db="EMBL/GenBank/DDBJ databases">
        <authorList>
            <person name="Ichikawa N."/>
            <person name="Kimura A."/>
            <person name="Kitahashi Y."/>
            <person name="Uohara A."/>
        </authorList>
    </citation>
    <scope>NUCLEOTIDE SEQUENCE [LARGE SCALE GENOMIC DNA]</scope>
    <source>
        <strain evidence="2 3">NBRC 105367</strain>
    </source>
</reference>
<feature type="region of interest" description="Disordered" evidence="1">
    <location>
        <begin position="30"/>
        <end position="53"/>
    </location>
</feature>
<dbReference type="EMBL" id="AP022871">
    <property type="protein sequence ID" value="BCB88219.1"/>
    <property type="molecule type" value="Genomic_DNA"/>
</dbReference>
<accession>A0A6F8YQ96</accession>
<reference evidence="2 3" key="1">
    <citation type="submission" date="2020-03" db="EMBL/GenBank/DDBJ databases">
        <title>Whole genome shotgun sequence of Phytohabitans suffuscus NBRC 105367.</title>
        <authorList>
            <person name="Komaki H."/>
            <person name="Tamura T."/>
        </authorList>
    </citation>
    <scope>NUCLEOTIDE SEQUENCE [LARGE SCALE GENOMIC DNA]</scope>
    <source>
        <strain evidence="2 3">NBRC 105367</strain>
    </source>
</reference>